<evidence type="ECO:0000313" key="2">
    <source>
        <dbReference type="Proteomes" id="UP001396334"/>
    </source>
</evidence>
<gene>
    <name evidence="1" type="ORF">V6N11_035758</name>
</gene>
<protein>
    <submittedName>
        <fullName evidence="1">Uncharacterized protein</fullName>
    </submittedName>
</protein>
<proteinExistence type="predicted"/>
<comment type="caution">
    <text evidence="1">The sequence shown here is derived from an EMBL/GenBank/DDBJ whole genome shotgun (WGS) entry which is preliminary data.</text>
</comment>
<keyword evidence="2" id="KW-1185">Reference proteome</keyword>
<accession>A0ABR2R8D0</accession>
<dbReference type="EMBL" id="JBBPBN010000024">
    <property type="protein sequence ID" value="KAK9009213.1"/>
    <property type="molecule type" value="Genomic_DNA"/>
</dbReference>
<sequence>MGVEADDFHVLFHGSDDVVGSRWCESRSWLHLGLRTVRLVRPFIGLRFPSRLLCQVWNEVHGAGGNFRCGKGTCCLSVLQVPVHVFTPVDWYGLVGGRGWYGGVSDLVWPWFWAVKSIRRWMGVERGFQLLFEVCVDRVRWLRMERARWGATLFISQDPAGHEGFTVVVQSGRLTGEKFRWITGYIKDSMGRVRFKWKWWRWRWWRFVGLEGRGRDEAGLVALGWLEVRDEGDTWQGKEIPCMGFTSWGSTWDCAGDRAGPTVTALLDCWPSNNTCGNMSAWILIGGKLVEDSCPILTVLINDTLRIGKDQ</sequence>
<name>A0ABR2R8D0_9ROSI</name>
<organism evidence="1 2">
    <name type="scientific">Hibiscus sabdariffa</name>
    <name type="common">roselle</name>
    <dbReference type="NCBI Taxonomy" id="183260"/>
    <lineage>
        <taxon>Eukaryota</taxon>
        <taxon>Viridiplantae</taxon>
        <taxon>Streptophyta</taxon>
        <taxon>Embryophyta</taxon>
        <taxon>Tracheophyta</taxon>
        <taxon>Spermatophyta</taxon>
        <taxon>Magnoliopsida</taxon>
        <taxon>eudicotyledons</taxon>
        <taxon>Gunneridae</taxon>
        <taxon>Pentapetalae</taxon>
        <taxon>rosids</taxon>
        <taxon>malvids</taxon>
        <taxon>Malvales</taxon>
        <taxon>Malvaceae</taxon>
        <taxon>Malvoideae</taxon>
        <taxon>Hibiscus</taxon>
    </lineage>
</organism>
<reference evidence="1 2" key="1">
    <citation type="journal article" date="2024" name="G3 (Bethesda)">
        <title>Genome assembly of Hibiscus sabdariffa L. provides insights into metabolisms of medicinal natural products.</title>
        <authorList>
            <person name="Kim T."/>
        </authorList>
    </citation>
    <scope>NUCLEOTIDE SEQUENCE [LARGE SCALE GENOMIC DNA]</scope>
    <source>
        <strain evidence="1">TK-2024</strain>
        <tissue evidence="1">Old leaves</tissue>
    </source>
</reference>
<evidence type="ECO:0000313" key="1">
    <source>
        <dbReference type="EMBL" id="KAK9009213.1"/>
    </source>
</evidence>
<dbReference type="Proteomes" id="UP001396334">
    <property type="component" value="Unassembled WGS sequence"/>
</dbReference>